<evidence type="ECO:0000256" key="1">
    <source>
        <dbReference type="SAM" id="Phobius"/>
    </source>
</evidence>
<feature type="transmembrane region" description="Helical" evidence="1">
    <location>
        <begin position="381"/>
        <end position="400"/>
    </location>
</feature>
<feature type="transmembrane region" description="Helical" evidence="1">
    <location>
        <begin position="325"/>
        <end position="346"/>
    </location>
</feature>
<gene>
    <name evidence="3" type="ORF">V0U79_01050</name>
</gene>
<keyword evidence="1" id="KW-0472">Membrane</keyword>
<protein>
    <recommendedName>
        <fullName evidence="5">Polymer-forming cytoskeletal protein</fullName>
    </recommendedName>
</protein>
<keyword evidence="1" id="KW-0812">Transmembrane</keyword>
<comment type="caution">
    <text evidence="3">The sequence shown here is derived from an EMBL/GenBank/DDBJ whole genome shotgun (WGS) entry which is preliminary data.</text>
</comment>
<dbReference type="EMBL" id="JAZDRP010000001">
    <property type="protein sequence ID" value="MEE2524938.1"/>
    <property type="molecule type" value="Genomic_DNA"/>
</dbReference>
<feature type="transmembrane region" description="Helical" evidence="1">
    <location>
        <begin position="358"/>
        <end position="375"/>
    </location>
</feature>
<evidence type="ECO:0008006" key="5">
    <source>
        <dbReference type="Google" id="ProtNLM"/>
    </source>
</evidence>
<keyword evidence="4" id="KW-1185">Reference proteome</keyword>
<accession>A0ABU7LM24</accession>
<sequence length="419" mass="44317">MFFRTLLLAAGLAVFPGVSAQAQHFGGHVEFQNVDRDGELVVIAGSAEVSGRIRDDLTVYAGSIEVDAEIDGDTQIAGGNVMVTGHTRGDAEIAGGSVEIEMNIDGNADLAGGYVTYTGAIGGNLDAGAGIMEIGRNAVINGSSDFAGQELILRGTFRSDVDIFAEEVVLEGTFDGDLDIEAERLTIADSAVINGQVVYEGPREARIAEGATLASPVDYTYRDIVIDWDERHFDHINLDLDIIPAAPVFIGLGIAFDFLLGLLAIIFMPRGVARVSRKFAKRPLASSFVGVLLFPMGWVMLLMAGIVLLAVTLVGILLIPFWVTFALLVLMLAYPLGCIAVSECILQRTGIAKTGTGIRILGLLATLILVAALWVVPPLAIIAGFILSWIGLGAWMFAAFGRKDDLPPANEAAAEAEAV</sequence>
<evidence type="ECO:0000256" key="2">
    <source>
        <dbReference type="SAM" id="SignalP"/>
    </source>
</evidence>
<organism evidence="3 4">
    <name type="scientific">Hyphobacterium lacteum</name>
    <dbReference type="NCBI Taxonomy" id="3116575"/>
    <lineage>
        <taxon>Bacteria</taxon>
        <taxon>Pseudomonadati</taxon>
        <taxon>Pseudomonadota</taxon>
        <taxon>Alphaproteobacteria</taxon>
        <taxon>Maricaulales</taxon>
        <taxon>Maricaulaceae</taxon>
        <taxon>Hyphobacterium</taxon>
    </lineage>
</organism>
<proteinExistence type="predicted"/>
<dbReference type="RefSeq" id="WP_330197602.1">
    <property type="nucleotide sequence ID" value="NZ_JAZDRP010000001.1"/>
</dbReference>
<evidence type="ECO:0000313" key="3">
    <source>
        <dbReference type="EMBL" id="MEE2524938.1"/>
    </source>
</evidence>
<feature type="signal peptide" evidence="2">
    <location>
        <begin position="1"/>
        <end position="20"/>
    </location>
</feature>
<name>A0ABU7LM24_9PROT</name>
<keyword evidence="1" id="KW-1133">Transmembrane helix</keyword>
<feature type="transmembrane region" description="Helical" evidence="1">
    <location>
        <begin position="245"/>
        <end position="267"/>
    </location>
</feature>
<keyword evidence="2" id="KW-0732">Signal</keyword>
<feature type="transmembrane region" description="Helical" evidence="1">
    <location>
        <begin position="288"/>
        <end position="319"/>
    </location>
</feature>
<reference evidence="3 4" key="1">
    <citation type="submission" date="2024-01" db="EMBL/GenBank/DDBJ databases">
        <title>Hyphobacterium bacterium isolated from marine sediment.</title>
        <authorList>
            <person name="Zhao S."/>
        </authorList>
    </citation>
    <scope>NUCLEOTIDE SEQUENCE [LARGE SCALE GENOMIC DNA]</scope>
    <source>
        <strain evidence="4">HN65</strain>
    </source>
</reference>
<evidence type="ECO:0000313" key="4">
    <source>
        <dbReference type="Proteomes" id="UP001354971"/>
    </source>
</evidence>
<dbReference type="Proteomes" id="UP001354971">
    <property type="component" value="Unassembled WGS sequence"/>
</dbReference>
<feature type="chain" id="PRO_5046237458" description="Polymer-forming cytoskeletal protein" evidence="2">
    <location>
        <begin position="21"/>
        <end position="419"/>
    </location>
</feature>